<evidence type="ECO:0008006" key="3">
    <source>
        <dbReference type="Google" id="ProtNLM"/>
    </source>
</evidence>
<evidence type="ECO:0000313" key="1">
    <source>
        <dbReference type="EMBL" id="MBK0379337.1"/>
    </source>
</evidence>
<accession>A0A934PTK4</accession>
<evidence type="ECO:0000313" key="2">
    <source>
        <dbReference type="Proteomes" id="UP000613193"/>
    </source>
</evidence>
<sequence length="178" mass="20880">MIRKSAKRAMATYPENSEGYHFGTVPLRMRLAVVDMNVLFEKLLNETDPDAQNLLARTLSTHFYEFFEDVPAMLGKKFRTVIQRFPPWEKVEADLNILVSSFNDTKRACIERHKLVRHNVGAHRDEDGMLQAKIIDNISMEWTVSDYFRLAEWIVNYLDFEFRIAVLAERIMDGTYKQ</sequence>
<reference evidence="1" key="1">
    <citation type="submission" date="2020-12" db="EMBL/GenBank/DDBJ databases">
        <title>Bacterial novel species Mucilaginibacter sp. SD-g isolated from soil.</title>
        <authorList>
            <person name="Jung H.-Y."/>
        </authorList>
    </citation>
    <scope>NUCLEOTIDE SEQUENCE</scope>
    <source>
        <strain evidence="1">SD-g</strain>
    </source>
</reference>
<gene>
    <name evidence="1" type="ORF">I5M19_08470</name>
</gene>
<organism evidence="1 2">
    <name type="scientific">Mucilaginibacter segetis</name>
    <dbReference type="NCBI Taxonomy" id="2793071"/>
    <lineage>
        <taxon>Bacteria</taxon>
        <taxon>Pseudomonadati</taxon>
        <taxon>Bacteroidota</taxon>
        <taxon>Sphingobacteriia</taxon>
        <taxon>Sphingobacteriales</taxon>
        <taxon>Sphingobacteriaceae</taxon>
        <taxon>Mucilaginibacter</taxon>
    </lineage>
</organism>
<name>A0A934PTK4_9SPHI</name>
<dbReference type="EMBL" id="JAEHFW010000001">
    <property type="protein sequence ID" value="MBK0379337.1"/>
    <property type="molecule type" value="Genomic_DNA"/>
</dbReference>
<dbReference type="AlphaFoldDB" id="A0A934PTK4"/>
<dbReference type="Proteomes" id="UP000613193">
    <property type="component" value="Unassembled WGS sequence"/>
</dbReference>
<proteinExistence type="predicted"/>
<keyword evidence="2" id="KW-1185">Reference proteome</keyword>
<comment type="caution">
    <text evidence="1">The sequence shown here is derived from an EMBL/GenBank/DDBJ whole genome shotgun (WGS) entry which is preliminary data.</text>
</comment>
<protein>
    <recommendedName>
        <fullName evidence="3">HEPN AbiU2-like domain-containing protein</fullName>
    </recommendedName>
</protein>
<dbReference type="RefSeq" id="WP_200065771.1">
    <property type="nucleotide sequence ID" value="NZ_JAEHFW010000001.1"/>
</dbReference>